<dbReference type="Pfam" id="PF01370">
    <property type="entry name" value="Epimerase"/>
    <property type="match status" value="1"/>
</dbReference>
<evidence type="ECO:0000259" key="2">
    <source>
        <dbReference type="Pfam" id="PF01370"/>
    </source>
</evidence>
<dbReference type="InterPro" id="IPR036291">
    <property type="entry name" value="NAD(P)-bd_dom_sf"/>
</dbReference>
<reference evidence="3" key="2">
    <citation type="submission" date="2021-09" db="EMBL/GenBank/DDBJ databases">
        <authorList>
            <person name="Gilroy R."/>
        </authorList>
    </citation>
    <scope>NUCLEOTIDE SEQUENCE</scope>
    <source>
        <strain evidence="3">ChiHjej13B12-9602</strain>
    </source>
</reference>
<protein>
    <submittedName>
        <fullName evidence="3">NAD(P)-dependent oxidoreductase</fullName>
    </submittedName>
</protein>
<dbReference type="Proteomes" id="UP000753256">
    <property type="component" value="Unassembled WGS sequence"/>
</dbReference>
<name>A0A921LUA3_9ACTN</name>
<dbReference type="InterPro" id="IPR001509">
    <property type="entry name" value="Epimerase_deHydtase"/>
</dbReference>
<evidence type="ECO:0000256" key="1">
    <source>
        <dbReference type="ARBA" id="ARBA00007637"/>
    </source>
</evidence>
<dbReference type="AlphaFoldDB" id="A0A921LUA3"/>
<sequence>MVTGPTGVVGTSLIDELVRQGVEVYAVHRPDSARVVVIPRCDSVHAVPCDLHEIDRLPGLIDKPVDAFFHLAWSGTFGPTRQDWLRQERNIAFTLMAVEAAKELGCSVFVGAGSQSEFGHVEGVLSPDLPCNPDNGYGAAKLAASVMSRALCSHLDMRHIWCRIVSIFGPRDAGHSLVMSCIRELSQTGHFACTPGDQIWDYLFCEDAARALYLAAREGRDGAVYVVGSGQVRPLRDFVCIIRDAVDPTATLGFGELPYYPNQVMHLEADITSLTSDTGFVPSWSFVEGIKKTVDWYKSRQ</sequence>
<dbReference type="PANTHER" id="PTHR43000">
    <property type="entry name" value="DTDP-D-GLUCOSE 4,6-DEHYDRATASE-RELATED"/>
    <property type="match status" value="1"/>
</dbReference>
<proteinExistence type="inferred from homology"/>
<comment type="caution">
    <text evidence="3">The sequence shown here is derived from an EMBL/GenBank/DDBJ whole genome shotgun (WGS) entry which is preliminary data.</text>
</comment>
<dbReference type="SUPFAM" id="SSF51735">
    <property type="entry name" value="NAD(P)-binding Rossmann-fold domains"/>
    <property type="match status" value="1"/>
</dbReference>
<evidence type="ECO:0000313" key="3">
    <source>
        <dbReference type="EMBL" id="HJG37652.1"/>
    </source>
</evidence>
<organism evidence="3 4">
    <name type="scientific">Enorma phocaeensis</name>
    <dbReference type="NCBI Taxonomy" id="1871019"/>
    <lineage>
        <taxon>Bacteria</taxon>
        <taxon>Bacillati</taxon>
        <taxon>Actinomycetota</taxon>
        <taxon>Coriobacteriia</taxon>
        <taxon>Coriobacteriales</taxon>
        <taxon>Coriobacteriaceae</taxon>
        <taxon>Enorma</taxon>
    </lineage>
</organism>
<accession>A0A921LUA3</accession>
<gene>
    <name evidence="3" type="ORF">K8V70_07330</name>
</gene>
<dbReference type="EMBL" id="DYUZ01000029">
    <property type="protein sequence ID" value="HJG37652.1"/>
    <property type="molecule type" value="Genomic_DNA"/>
</dbReference>
<feature type="domain" description="NAD-dependent epimerase/dehydratase" evidence="2">
    <location>
        <begin position="1"/>
        <end position="228"/>
    </location>
</feature>
<evidence type="ECO:0000313" key="4">
    <source>
        <dbReference type="Proteomes" id="UP000753256"/>
    </source>
</evidence>
<reference evidence="3" key="1">
    <citation type="journal article" date="2021" name="PeerJ">
        <title>Extensive microbial diversity within the chicken gut microbiome revealed by metagenomics and culture.</title>
        <authorList>
            <person name="Gilroy R."/>
            <person name="Ravi A."/>
            <person name="Getino M."/>
            <person name="Pursley I."/>
            <person name="Horton D.L."/>
            <person name="Alikhan N.F."/>
            <person name="Baker D."/>
            <person name="Gharbi K."/>
            <person name="Hall N."/>
            <person name="Watson M."/>
            <person name="Adriaenssens E.M."/>
            <person name="Foster-Nyarko E."/>
            <person name="Jarju S."/>
            <person name="Secka A."/>
            <person name="Antonio M."/>
            <person name="Oren A."/>
            <person name="Chaudhuri R.R."/>
            <person name="La Ragione R."/>
            <person name="Hildebrand F."/>
            <person name="Pallen M.J."/>
        </authorList>
    </citation>
    <scope>NUCLEOTIDE SEQUENCE</scope>
    <source>
        <strain evidence="3">ChiHjej13B12-9602</strain>
    </source>
</reference>
<dbReference type="Gene3D" id="3.40.50.720">
    <property type="entry name" value="NAD(P)-binding Rossmann-like Domain"/>
    <property type="match status" value="1"/>
</dbReference>
<comment type="similarity">
    <text evidence="1">Belongs to the NAD(P)-dependent epimerase/dehydratase family.</text>
</comment>